<organism evidence="12 13">
    <name type="scientific">Sistotremastrum niveocremeum HHB9708</name>
    <dbReference type="NCBI Taxonomy" id="1314777"/>
    <lineage>
        <taxon>Eukaryota</taxon>
        <taxon>Fungi</taxon>
        <taxon>Dikarya</taxon>
        <taxon>Basidiomycota</taxon>
        <taxon>Agaricomycotina</taxon>
        <taxon>Agaricomycetes</taxon>
        <taxon>Sistotremastrales</taxon>
        <taxon>Sistotremastraceae</taxon>
        <taxon>Sertulicium</taxon>
        <taxon>Sertulicium niveocremeum</taxon>
    </lineage>
</organism>
<dbReference type="GO" id="GO:0000712">
    <property type="term" value="P:resolution of meiotic recombination intermediates"/>
    <property type="evidence" value="ECO:0007669"/>
    <property type="project" value="TreeGrafter"/>
</dbReference>
<feature type="region of interest" description="Disordered" evidence="10">
    <location>
        <begin position="1"/>
        <end position="26"/>
    </location>
</feature>
<feature type="domain" description="ERCC4" evidence="11">
    <location>
        <begin position="767"/>
        <end position="847"/>
    </location>
</feature>
<dbReference type="GO" id="GO:0000724">
    <property type="term" value="P:double-strand break repair via homologous recombination"/>
    <property type="evidence" value="ECO:0007669"/>
    <property type="project" value="TreeGrafter"/>
</dbReference>
<gene>
    <name evidence="12" type="ORF">SISNIDRAFT_431181</name>
</gene>
<keyword evidence="8" id="KW-0234">DNA repair</keyword>
<dbReference type="FunFam" id="3.40.50.10130:FF:000002">
    <property type="entry name" value="DNA repair endonuclease XPF"/>
    <property type="match status" value="1"/>
</dbReference>
<evidence type="ECO:0000256" key="4">
    <source>
        <dbReference type="ARBA" id="ARBA00022759"/>
    </source>
</evidence>
<dbReference type="Pfam" id="PF02732">
    <property type="entry name" value="ERCC4"/>
    <property type="match status" value="1"/>
</dbReference>
<dbReference type="SMART" id="SM00891">
    <property type="entry name" value="ERCC4"/>
    <property type="match status" value="1"/>
</dbReference>
<evidence type="ECO:0000313" key="12">
    <source>
        <dbReference type="EMBL" id="KZS90080.1"/>
    </source>
</evidence>
<dbReference type="InterPro" id="IPR006166">
    <property type="entry name" value="ERCC4_domain"/>
</dbReference>
<dbReference type="PANTHER" id="PTHR10150:SF0">
    <property type="entry name" value="DNA REPAIR ENDONUCLEASE XPF"/>
    <property type="match status" value="1"/>
</dbReference>
<reference evidence="12 13" key="1">
    <citation type="journal article" date="2016" name="Mol. Biol. Evol.">
        <title>Comparative Genomics of Early-Diverging Mushroom-Forming Fungi Provides Insights into the Origins of Lignocellulose Decay Capabilities.</title>
        <authorList>
            <person name="Nagy L.G."/>
            <person name="Riley R."/>
            <person name="Tritt A."/>
            <person name="Adam C."/>
            <person name="Daum C."/>
            <person name="Floudas D."/>
            <person name="Sun H."/>
            <person name="Yadav J.S."/>
            <person name="Pangilinan J."/>
            <person name="Larsson K.H."/>
            <person name="Matsuura K."/>
            <person name="Barry K."/>
            <person name="Labutti K."/>
            <person name="Kuo R."/>
            <person name="Ohm R.A."/>
            <person name="Bhattacharya S.S."/>
            <person name="Shirouzu T."/>
            <person name="Yoshinaga Y."/>
            <person name="Martin F.M."/>
            <person name="Grigoriev I.V."/>
            <person name="Hibbett D.S."/>
        </authorList>
    </citation>
    <scope>NUCLEOTIDE SEQUENCE [LARGE SCALE GENOMIC DNA]</scope>
    <source>
        <strain evidence="12 13">HHB9708</strain>
    </source>
</reference>
<dbReference type="NCBIfam" id="TIGR00596">
    <property type="entry name" value="rad1"/>
    <property type="match status" value="1"/>
</dbReference>
<dbReference type="InterPro" id="IPR010994">
    <property type="entry name" value="RuvA_2-like"/>
</dbReference>
<dbReference type="OrthoDB" id="361020at2759"/>
<feature type="compositionally biased region" description="Low complexity" evidence="10">
    <location>
        <begin position="1"/>
        <end position="16"/>
    </location>
</feature>
<keyword evidence="6" id="KW-0378">Hydrolase</keyword>
<proteinExistence type="inferred from homology"/>
<evidence type="ECO:0000256" key="9">
    <source>
        <dbReference type="ARBA" id="ARBA00023242"/>
    </source>
</evidence>
<dbReference type="GO" id="GO:1901255">
    <property type="term" value="P:nucleotide-excision repair involved in interstrand cross-link repair"/>
    <property type="evidence" value="ECO:0007669"/>
    <property type="project" value="TreeGrafter"/>
</dbReference>
<dbReference type="PANTHER" id="PTHR10150">
    <property type="entry name" value="DNA REPAIR ENDONUCLEASE XPF"/>
    <property type="match status" value="1"/>
</dbReference>
<dbReference type="SUPFAM" id="SSF52980">
    <property type="entry name" value="Restriction endonuclease-like"/>
    <property type="match status" value="1"/>
</dbReference>
<evidence type="ECO:0000259" key="11">
    <source>
        <dbReference type="SMART" id="SM00891"/>
    </source>
</evidence>
<dbReference type="CDD" id="cd20078">
    <property type="entry name" value="XPF_nuclease_XPF_euk"/>
    <property type="match status" value="1"/>
</dbReference>
<dbReference type="Gene3D" id="3.40.50.10130">
    <property type="match status" value="1"/>
</dbReference>
<evidence type="ECO:0000256" key="1">
    <source>
        <dbReference type="ARBA" id="ARBA00004123"/>
    </source>
</evidence>
<evidence type="ECO:0000256" key="7">
    <source>
        <dbReference type="ARBA" id="ARBA00023125"/>
    </source>
</evidence>
<dbReference type="EMBL" id="KV419423">
    <property type="protein sequence ID" value="KZS90080.1"/>
    <property type="molecule type" value="Genomic_DNA"/>
</dbReference>
<dbReference type="Proteomes" id="UP000076722">
    <property type="component" value="Unassembled WGS sequence"/>
</dbReference>
<feature type="compositionally biased region" description="Polar residues" evidence="10">
    <location>
        <begin position="17"/>
        <end position="26"/>
    </location>
</feature>
<feature type="region of interest" description="Disordered" evidence="10">
    <location>
        <begin position="527"/>
        <end position="571"/>
    </location>
</feature>
<dbReference type="GO" id="GO:0000014">
    <property type="term" value="F:single-stranded DNA endodeoxyribonuclease activity"/>
    <property type="evidence" value="ECO:0007669"/>
    <property type="project" value="TreeGrafter"/>
</dbReference>
<keyword evidence="3" id="KW-0540">Nuclease</keyword>
<dbReference type="InterPro" id="IPR047520">
    <property type="entry name" value="XPF_nuclease"/>
</dbReference>
<evidence type="ECO:0000313" key="13">
    <source>
        <dbReference type="Proteomes" id="UP000076722"/>
    </source>
</evidence>
<accession>A0A164QYD8</accession>
<dbReference type="GO" id="GO:0003697">
    <property type="term" value="F:single-stranded DNA binding"/>
    <property type="evidence" value="ECO:0007669"/>
    <property type="project" value="InterPro"/>
</dbReference>
<evidence type="ECO:0000256" key="5">
    <source>
        <dbReference type="ARBA" id="ARBA00022763"/>
    </source>
</evidence>
<dbReference type="GO" id="GO:0000110">
    <property type="term" value="C:nucleotide-excision repair factor 1 complex"/>
    <property type="evidence" value="ECO:0007669"/>
    <property type="project" value="TreeGrafter"/>
</dbReference>
<keyword evidence="5" id="KW-0227">DNA damage</keyword>
<dbReference type="GO" id="GO:0003684">
    <property type="term" value="F:damaged DNA binding"/>
    <property type="evidence" value="ECO:0007669"/>
    <property type="project" value="TreeGrafter"/>
</dbReference>
<protein>
    <recommendedName>
        <fullName evidence="11">ERCC4 domain-containing protein</fullName>
    </recommendedName>
</protein>
<keyword evidence="13" id="KW-1185">Reference proteome</keyword>
<dbReference type="STRING" id="1314777.A0A164QYD8"/>
<comment type="similarity">
    <text evidence="2">Belongs to the XPF family.</text>
</comment>
<dbReference type="InterPro" id="IPR011335">
    <property type="entry name" value="Restrct_endonuc-II-like"/>
</dbReference>
<sequence>MAEASTSSSNGNTNGNPQAPTSHSLAESTMSTLLGFQKKILSEIVNPDSSDLVLLARGLGLRKIICSLMQIYDSPHSLILLVNANADEEGGIGEELGIMGVVKPGLRIVGHEMPKKDRQVLYKKGGLISITSRILVVDMLQSDIPTDMITGILVLHAEKVTALSLEAFIVRLYRERNEKGFLKAFSDQPEHITSGLSPLKAIMKELQVRKVHIYPRFHQDVQESLERRKADVVELHQPMSEAMTEIHHSIVQCMTMTLAELKRSHKMLDLDDLSVENAYFRSFDVTVRKQLDPVWHKVAPKTKQLVGDLTTLRQLLTYLLTYDSIDFYAYLETIIAANTTNEKGVAKVHQSPWLMTDASNVIFSVAKRRCYISTPKGKRREEAIDIDQDEWDALNEAEGWTENPGHKQKKKKWMPDNIDPVLEELPKWDLVAEVLQEIEQEIIQRPLAIGTPGSNTVLIMTSSNHSANSIRQYLSSMDYNKPSGSRGRKMMEGKLWKYLFWKGSLSKRAEKDKAAAAKGDKNTFEKADDGISEALRMKDRQRQEKSAARRRVRGGPPVGSSAAPTRLDKAQQAAVPETMDILIKEEADDLAHFFSSRQAIVPTTGGSSNAPEVIDLEQIPAHDDFSSILDSDYDIHYGLIPQAETVLVRAYSDDSDDQILSEIRPRFIVMFEPNPDFIRRIEVYRSSNPGLGVRVYFMVYHLSSEEHRYLAALRKEKESFERLIKERANMMMVLEERRSNRADTIIKTISTRIGGGGTRTLNNSPSQVIVDMREFGSTLPSIIHASNLLVIPATLTVGDYILTPDICVERKSLPDLIASFNSGRLYTQCELMSVHYKHPVLLIEFEEHKSFSLEMADHLKNYVKNTGKFPTRKGATAGEVDSTRNVQSKLVLLVLSFPRLRIIWSSSPYASAEIFNELKLHNPEPNPSKAISIGAEEDNEAGAGINQTAEELLRTFPGITAKNVRYVMSKVKNIRELCELDLKGVQEILGIDPGKACWEFLHQGGGGQK</sequence>
<dbReference type="Gene3D" id="1.10.150.20">
    <property type="entry name" value="5' to 3' exonuclease, C-terminal subdomain"/>
    <property type="match status" value="1"/>
</dbReference>
<evidence type="ECO:0000256" key="8">
    <source>
        <dbReference type="ARBA" id="ARBA00023204"/>
    </source>
</evidence>
<evidence type="ECO:0000256" key="3">
    <source>
        <dbReference type="ARBA" id="ARBA00022722"/>
    </source>
</evidence>
<evidence type="ECO:0000256" key="6">
    <source>
        <dbReference type="ARBA" id="ARBA00022801"/>
    </source>
</evidence>
<feature type="compositionally biased region" description="Basic and acidic residues" evidence="10">
    <location>
        <begin position="527"/>
        <end position="547"/>
    </location>
</feature>
<evidence type="ECO:0000256" key="10">
    <source>
        <dbReference type="SAM" id="MobiDB-lite"/>
    </source>
</evidence>
<keyword evidence="9" id="KW-0539">Nucleus</keyword>
<comment type="subcellular location">
    <subcellularLocation>
        <location evidence="1">Nucleus</location>
    </subcellularLocation>
</comment>
<name>A0A164QYD8_9AGAM</name>
<dbReference type="AlphaFoldDB" id="A0A164QYD8"/>
<dbReference type="InterPro" id="IPR006167">
    <property type="entry name" value="XPF"/>
</dbReference>
<keyword evidence="4" id="KW-0255">Endonuclease</keyword>
<evidence type="ECO:0000256" key="2">
    <source>
        <dbReference type="ARBA" id="ARBA00010015"/>
    </source>
</evidence>
<keyword evidence="7" id="KW-0238">DNA-binding</keyword>
<dbReference type="SUPFAM" id="SSF47781">
    <property type="entry name" value="RuvA domain 2-like"/>
    <property type="match status" value="1"/>
</dbReference>